<feature type="region of interest" description="Disordered" evidence="1">
    <location>
        <begin position="757"/>
        <end position="820"/>
    </location>
</feature>
<feature type="region of interest" description="Disordered" evidence="1">
    <location>
        <begin position="415"/>
        <end position="445"/>
    </location>
</feature>
<feature type="compositionally biased region" description="Basic and acidic residues" evidence="1">
    <location>
        <begin position="798"/>
        <end position="808"/>
    </location>
</feature>
<evidence type="ECO:0000313" key="3">
    <source>
        <dbReference type="Proteomes" id="UP000320475"/>
    </source>
</evidence>
<protein>
    <recommendedName>
        <fullName evidence="4">RanBP2-type domain-containing protein</fullName>
    </recommendedName>
</protein>
<organism evidence="2 3">
    <name type="scientific">Synchytrium endobioticum</name>
    <dbReference type="NCBI Taxonomy" id="286115"/>
    <lineage>
        <taxon>Eukaryota</taxon>
        <taxon>Fungi</taxon>
        <taxon>Fungi incertae sedis</taxon>
        <taxon>Chytridiomycota</taxon>
        <taxon>Chytridiomycota incertae sedis</taxon>
        <taxon>Chytridiomycetes</taxon>
        <taxon>Synchytriales</taxon>
        <taxon>Synchytriaceae</taxon>
        <taxon>Synchytrium</taxon>
    </lineage>
</organism>
<feature type="compositionally biased region" description="Basic and acidic residues" evidence="1">
    <location>
        <begin position="882"/>
        <end position="900"/>
    </location>
</feature>
<feature type="compositionally biased region" description="Basic residues" evidence="1">
    <location>
        <begin position="346"/>
        <end position="363"/>
    </location>
</feature>
<feature type="compositionally biased region" description="Polar residues" evidence="1">
    <location>
        <begin position="473"/>
        <end position="491"/>
    </location>
</feature>
<feature type="compositionally biased region" description="Acidic residues" evidence="1">
    <location>
        <begin position="368"/>
        <end position="377"/>
    </location>
</feature>
<feature type="compositionally biased region" description="Acidic residues" evidence="1">
    <location>
        <begin position="308"/>
        <end position="317"/>
    </location>
</feature>
<feature type="region of interest" description="Disordered" evidence="1">
    <location>
        <begin position="152"/>
        <end position="197"/>
    </location>
</feature>
<dbReference type="VEuPathDB" id="FungiDB:SeMB42_g02929"/>
<gene>
    <name evidence="2" type="ORF">SeLEV6574_g06997</name>
</gene>
<feature type="region of interest" description="Disordered" evidence="1">
    <location>
        <begin position="840"/>
        <end position="905"/>
    </location>
</feature>
<feature type="region of interest" description="Disordered" evidence="1">
    <location>
        <begin position="339"/>
        <end position="396"/>
    </location>
</feature>
<feature type="compositionally biased region" description="Polar residues" evidence="1">
    <location>
        <begin position="757"/>
        <end position="767"/>
    </location>
</feature>
<feature type="compositionally biased region" description="Polar residues" evidence="1">
    <location>
        <begin position="429"/>
        <end position="439"/>
    </location>
</feature>
<name>A0A507CJD8_9FUNG</name>
<proteinExistence type="predicted"/>
<dbReference type="Gene3D" id="4.10.1060.10">
    <property type="entry name" value="Zinc finger, RanBP2-type"/>
    <property type="match status" value="1"/>
</dbReference>
<feature type="region of interest" description="Disordered" evidence="1">
    <location>
        <begin position="1"/>
        <end position="29"/>
    </location>
</feature>
<reference evidence="2 3" key="1">
    <citation type="journal article" date="2019" name="Sci. Rep.">
        <title>Comparative genomics of chytrid fungi reveal insights into the obligate biotrophic and pathogenic lifestyle of Synchytrium endobioticum.</title>
        <authorList>
            <person name="van de Vossenberg B.T.L.H."/>
            <person name="Warris S."/>
            <person name="Nguyen H.D.T."/>
            <person name="van Gent-Pelzer M.P.E."/>
            <person name="Joly D.L."/>
            <person name="van de Geest H.C."/>
            <person name="Bonants P.J.M."/>
            <person name="Smith D.S."/>
            <person name="Levesque C.A."/>
            <person name="van der Lee T.A.J."/>
        </authorList>
    </citation>
    <scope>NUCLEOTIDE SEQUENCE [LARGE SCALE GENOMIC DNA]</scope>
    <source>
        <strain evidence="2 3">LEV6574</strain>
    </source>
</reference>
<evidence type="ECO:0000313" key="2">
    <source>
        <dbReference type="EMBL" id="TPX39771.1"/>
    </source>
</evidence>
<sequence>MTSAPGRPSNLSSATSGIGTSTVPKAALPEKTDAVKDALMAAGQSMLRAARGDGAFTREQAEQLITTIQSSLPLLPQSTMPAQTASAAVPLFSNPSADLRIQRHLNNPPSEKRKRPLLRVRPWFCISSTGMPSSTAMLRRRPARPVRPMKPTFRALISDEEPDRKRRKLNDGDERPNSDTCPSAVASLATTSTGSSSEKAKLPLFISAAPQKSLLQGATPFSAQSGVDNDTGTDAMTAVGNVTTYAASPKALGQVPPKVASSTTLAPLSASIPLMRPTNNETKVEEVAIVIDSDDEDDEEGLAHDGSSVEDENELDSEDYEQLYNFENDEDVEEIHDENEADRRFGSRRRPQTSSHHGARRRGIGIIDESETEEDDSDNHVEQTRPDPPQVNYREDSDGVVLLDNDDDEVEDLELARPSASRNGPPVVKSSSNTLSSAIGKSPDIDEGLYAPIPSRSAADIIKRSMAEAQAFQLSQPPTVKPSIPTSSLPQVNPYEQPPPLCSQPSPTTVPTNKVEVIVQKAKEEVEEAMHVKSPTTSPTKNIFSTTTAPALSLEDLIRELTSNPSLLASFKFDIPVESFNTDIYTDLHTLPEFDLSSSPNVKIIAPKMWEGDVGHRANEAADESTRALWLNMANNGWLCTACDVRNSDMMATKCISCETPREGAVAEQAKKAPSMPTPTTLSFGSSSIVSLDKSSGIASDGQGWKPSPLSSVFCSTSSSCVAQSQDEMKGLSMPTAPASFIFAGCVVNSNSIEKTADTASNGNGSSDTHEPPKSAFGDTGGFKVTSPQPSVTLSTDSENRATFDSDKPPSLTTSSAPMLRSLGPAINPFMQAALLASSGDVSVSPPSASGGPQCPSSGSSISFGATSPPSIKSSSFSFMLQKRDGEPERDPSQQSHHNDQGTGEFSSSAFWNSFSNNGDYQVLREIVSENGYERDVLSRFVDFEHPIQIACRKNLSILRHVASSRIRLLKKVVGDSHT</sequence>
<dbReference type="Proteomes" id="UP000320475">
    <property type="component" value="Unassembled WGS sequence"/>
</dbReference>
<feature type="compositionally biased region" description="Polar residues" evidence="1">
    <location>
        <begin position="786"/>
        <end position="797"/>
    </location>
</feature>
<accession>A0A507CJD8</accession>
<feature type="region of interest" description="Disordered" evidence="1">
    <location>
        <begin position="473"/>
        <end position="510"/>
    </location>
</feature>
<feature type="compositionally biased region" description="Low complexity" evidence="1">
    <location>
        <begin position="840"/>
        <end position="879"/>
    </location>
</feature>
<evidence type="ECO:0000256" key="1">
    <source>
        <dbReference type="SAM" id="MobiDB-lite"/>
    </source>
</evidence>
<feature type="compositionally biased region" description="Low complexity" evidence="1">
    <location>
        <begin position="183"/>
        <end position="197"/>
    </location>
</feature>
<dbReference type="AlphaFoldDB" id="A0A507CJD8"/>
<feature type="region of interest" description="Disordered" evidence="1">
    <location>
        <begin position="292"/>
        <end position="317"/>
    </location>
</feature>
<feature type="compositionally biased region" description="Polar residues" evidence="1">
    <location>
        <begin position="1"/>
        <end position="23"/>
    </location>
</feature>
<comment type="caution">
    <text evidence="2">The sequence shown here is derived from an EMBL/GenBank/DDBJ whole genome shotgun (WGS) entry which is preliminary data.</text>
</comment>
<evidence type="ECO:0008006" key="4">
    <source>
        <dbReference type="Google" id="ProtNLM"/>
    </source>
</evidence>
<dbReference type="EMBL" id="QEAM01000445">
    <property type="protein sequence ID" value="TPX39771.1"/>
    <property type="molecule type" value="Genomic_DNA"/>
</dbReference>